<dbReference type="InterPro" id="IPR037066">
    <property type="entry name" value="Plug_dom_sf"/>
</dbReference>
<sequence length="721" mass="80847">MRFKHKLIHTALFIATPISVSAENTQLEQINVVTELETFKAANGTLKDDVNLSLLGKQPAFTSPISVINYDEKAFSDKEPRNVVDALAKTDASVMNFGGETNTLQGVYVRGLQLDARQFSVNGLAGLYSTYNSPTAGVSSAQLIKGASTATVGMDPEGSSGASINIETKRATDEPINKIGFAWFSNNRLQPSFDFGRRFGKNNEWGIRLNGKYRDGSTPRHDFDEINKEFAVGADYRSEKVRIGVDYMYTKRATNGGRARVQDIQSLDFALPKAPNGKINLIPHWSGQTTEDQTAMLTFEYDLPYDMMLSGGIGHLTSKYYGSFGQVRMISPNNKNYTQVGDAHIQQMRAIDYRQRTTSANLKLQGSLITGEISHSWNLSFDKVVRYRDFDQSTILKNQKVNIYDLYRYNSNYRNAPTFTELKQGSTDEKLMTQSFAIADTLGFIQDQIRFTLGGRLQGIKQNDYSSNIAAKSKRFSPMFTLAWVPNVNLVLYGNYLEDLEPGSVDEDGVMAKPIVSRQIEVGARKNWGNIFTTTLSLYQIARPGIITAEAAKAGYGKPGEEQGKERNRGVEFNIYANLLNSSLRPTLGITYNQGKLIDYASFAGNIINGAQVASPRIIAKAGIEWDTPFLQGLTLNTALQYYSKSYQDYAKNYKFPSYTTVDLGAKYQVKLHNKQILILRTAIENLFNESYWQVQRGRYDRSFAVLGMPRTYWFKAEYSF</sequence>
<dbReference type="Pfam" id="PF00593">
    <property type="entry name" value="TonB_dep_Rec_b-barrel"/>
    <property type="match status" value="1"/>
</dbReference>
<evidence type="ECO:0000259" key="11">
    <source>
        <dbReference type="Pfam" id="PF00593"/>
    </source>
</evidence>
<evidence type="ECO:0000256" key="10">
    <source>
        <dbReference type="SAM" id="SignalP"/>
    </source>
</evidence>
<feature type="domain" description="TonB-dependent receptor-like beta-barrel" evidence="11">
    <location>
        <begin position="253"/>
        <end position="687"/>
    </location>
</feature>
<dbReference type="Pfam" id="PF07715">
    <property type="entry name" value="Plug"/>
    <property type="match status" value="1"/>
</dbReference>
<dbReference type="InterPro" id="IPR000531">
    <property type="entry name" value="Beta-barrel_TonB"/>
</dbReference>
<accession>A0ABX3KY18</accession>
<keyword evidence="2 8" id="KW-0813">Transport</keyword>
<comment type="subcellular location">
    <subcellularLocation>
        <location evidence="1 8">Cell outer membrane</location>
        <topology evidence="1 8">Multi-pass membrane protein</topology>
    </subcellularLocation>
</comment>
<evidence type="ECO:0000256" key="2">
    <source>
        <dbReference type="ARBA" id="ARBA00022448"/>
    </source>
</evidence>
<dbReference type="InterPro" id="IPR039426">
    <property type="entry name" value="TonB-dep_rcpt-like"/>
</dbReference>
<dbReference type="Gene3D" id="2.170.130.10">
    <property type="entry name" value="TonB-dependent receptor, plug domain"/>
    <property type="match status" value="1"/>
</dbReference>
<keyword evidence="7 8" id="KW-0998">Cell outer membrane</keyword>
<evidence type="ECO:0000259" key="12">
    <source>
        <dbReference type="Pfam" id="PF07715"/>
    </source>
</evidence>
<organism evidence="13 14">
    <name type="scientific">Rodentibacter caecimuris</name>
    <dbReference type="NCBI Taxonomy" id="1796644"/>
    <lineage>
        <taxon>Bacteria</taxon>
        <taxon>Pseudomonadati</taxon>
        <taxon>Pseudomonadota</taxon>
        <taxon>Gammaproteobacteria</taxon>
        <taxon>Pasteurellales</taxon>
        <taxon>Pasteurellaceae</taxon>
        <taxon>Rodentibacter</taxon>
    </lineage>
</organism>
<evidence type="ECO:0000256" key="6">
    <source>
        <dbReference type="ARBA" id="ARBA00023136"/>
    </source>
</evidence>
<dbReference type="PROSITE" id="PS52016">
    <property type="entry name" value="TONB_DEPENDENT_REC_3"/>
    <property type="match status" value="1"/>
</dbReference>
<evidence type="ECO:0000256" key="1">
    <source>
        <dbReference type="ARBA" id="ARBA00004571"/>
    </source>
</evidence>
<dbReference type="CDD" id="cd01347">
    <property type="entry name" value="ligand_gated_channel"/>
    <property type="match status" value="1"/>
</dbReference>
<evidence type="ECO:0000256" key="3">
    <source>
        <dbReference type="ARBA" id="ARBA00022452"/>
    </source>
</evidence>
<dbReference type="Proteomes" id="UP000188820">
    <property type="component" value="Unassembled WGS sequence"/>
</dbReference>
<keyword evidence="5 9" id="KW-0798">TonB box</keyword>
<dbReference type="SUPFAM" id="SSF56935">
    <property type="entry name" value="Porins"/>
    <property type="match status" value="1"/>
</dbReference>
<evidence type="ECO:0000313" key="14">
    <source>
        <dbReference type="Proteomes" id="UP000188820"/>
    </source>
</evidence>
<protein>
    <submittedName>
        <fullName evidence="13">Ligand-gated channel protein</fullName>
    </submittedName>
</protein>
<dbReference type="InterPro" id="IPR012910">
    <property type="entry name" value="Plug_dom"/>
</dbReference>
<feature type="chain" id="PRO_5045814998" evidence="10">
    <location>
        <begin position="23"/>
        <end position="721"/>
    </location>
</feature>
<keyword evidence="3 8" id="KW-1134">Transmembrane beta strand</keyword>
<keyword evidence="10" id="KW-0732">Signal</keyword>
<keyword evidence="6 8" id="KW-0472">Membrane</keyword>
<dbReference type="PANTHER" id="PTHR32552:SF82">
    <property type="entry name" value="FCUA PROTEIN"/>
    <property type="match status" value="1"/>
</dbReference>
<evidence type="ECO:0000313" key="13">
    <source>
        <dbReference type="EMBL" id="OOF69664.1"/>
    </source>
</evidence>
<gene>
    <name evidence="13" type="ORF">BKG89_06255</name>
</gene>
<evidence type="ECO:0000256" key="4">
    <source>
        <dbReference type="ARBA" id="ARBA00022692"/>
    </source>
</evidence>
<keyword evidence="4 8" id="KW-0812">Transmembrane</keyword>
<reference evidence="13 14" key="1">
    <citation type="submission" date="2016-10" db="EMBL/GenBank/DDBJ databases">
        <title>Rodentibacter gen. nov. and new species.</title>
        <authorList>
            <person name="Christensen H."/>
        </authorList>
    </citation>
    <scope>NUCLEOTIDE SEQUENCE [LARGE SCALE GENOMIC DNA]</scope>
    <source>
        <strain evidence="13 14">1998236014</strain>
    </source>
</reference>
<keyword evidence="14" id="KW-1185">Reference proteome</keyword>
<evidence type="ECO:0000256" key="8">
    <source>
        <dbReference type="PROSITE-ProRule" id="PRU01360"/>
    </source>
</evidence>
<proteinExistence type="inferred from homology"/>
<dbReference type="Gene3D" id="2.40.170.20">
    <property type="entry name" value="TonB-dependent receptor, beta-barrel domain"/>
    <property type="match status" value="1"/>
</dbReference>
<name>A0ABX3KY18_9PAST</name>
<evidence type="ECO:0000256" key="5">
    <source>
        <dbReference type="ARBA" id="ARBA00023077"/>
    </source>
</evidence>
<comment type="similarity">
    <text evidence="8 9">Belongs to the TonB-dependent receptor family.</text>
</comment>
<evidence type="ECO:0000256" key="7">
    <source>
        <dbReference type="ARBA" id="ARBA00023237"/>
    </source>
</evidence>
<dbReference type="RefSeq" id="WP_077463385.1">
    <property type="nucleotide sequence ID" value="NZ_MLAA01000025.1"/>
</dbReference>
<feature type="signal peptide" evidence="10">
    <location>
        <begin position="1"/>
        <end position="22"/>
    </location>
</feature>
<dbReference type="InterPro" id="IPR036942">
    <property type="entry name" value="Beta-barrel_TonB_sf"/>
</dbReference>
<feature type="domain" description="TonB-dependent receptor plug" evidence="12">
    <location>
        <begin position="62"/>
        <end position="155"/>
    </location>
</feature>
<dbReference type="PANTHER" id="PTHR32552">
    <property type="entry name" value="FERRICHROME IRON RECEPTOR-RELATED"/>
    <property type="match status" value="1"/>
</dbReference>
<comment type="caution">
    <text evidence="13">The sequence shown here is derived from an EMBL/GenBank/DDBJ whole genome shotgun (WGS) entry which is preliminary data.</text>
</comment>
<dbReference type="EMBL" id="MLAA01000025">
    <property type="protein sequence ID" value="OOF69664.1"/>
    <property type="molecule type" value="Genomic_DNA"/>
</dbReference>
<evidence type="ECO:0000256" key="9">
    <source>
        <dbReference type="RuleBase" id="RU003357"/>
    </source>
</evidence>